<feature type="domain" description="DUF1285" evidence="1">
    <location>
        <begin position="19"/>
        <end position="85"/>
    </location>
</feature>
<proteinExistence type="predicted"/>
<evidence type="ECO:0000259" key="2">
    <source>
        <dbReference type="Pfam" id="PF21028"/>
    </source>
</evidence>
<dbReference type="Proteomes" id="UP001234343">
    <property type="component" value="Unassembled WGS sequence"/>
</dbReference>
<dbReference type="Pfam" id="PF06938">
    <property type="entry name" value="DUF1285_N"/>
    <property type="match status" value="1"/>
</dbReference>
<evidence type="ECO:0000259" key="1">
    <source>
        <dbReference type="Pfam" id="PF06938"/>
    </source>
</evidence>
<reference evidence="3 4" key="1">
    <citation type="submission" date="2023-06" db="EMBL/GenBank/DDBJ databases">
        <title>Alteromonas sp. ASW11-36 isolated from intertidal sand.</title>
        <authorList>
            <person name="Li Y."/>
        </authorList>
    </citation>
    <scope>NUCLEOTIDE SEQUENCE [LARGE SCALE GENOMIC DNA]</scope>
    <source>
        <strain evidence="3 4">ASW11-36</strain>
    </source>
</reference>
<sequence>MDLNKLQASLVDSSATKIPPVEQWDPAFCGDIDIHIKRNGDWFYNGSPIGRAALVRLFASIIKFENDKYYLVTPVEKVGICVDDVPFVITQWQRVSGVIKVKTQTDDWVLLGQNHPVELRHDAISDSFIPYVKVRRNLWGRVHQNVFYQWAQEAEITQFNGTESAVMHSGDYTFSIGSV</sequence>
<dbReference type="PIRSF" id="PIRSF029557">
    <property type="entry name" value="UCP029557"/>
    <property type="match status" value="1"/>
</dbReference>
<organism evidence="3 4">
    <name type="scientific">Alteromonas arenosi</name>
    <dbReference type="NCBI Taxonomy" id="3055817"/>
    <lineage>
        <taxon>Bacteria</taxon>
        <taxon>Pseudomonadati</taxon>
        <taxon>Pseudomonadota</taxon>
        <taxon>Gammaproteobacteria</taxon>
        <taxon>Alteromonadales</taxon>
        <taxon>Alteromonadaceae</taxon>
        <taxon>Alteromonas/Salinimonas group</taxon>
        <taxon>Alteromonas</taxon>
    </lineage>
</organism>
<dbReference type="Gene3D" id="3.10.540.10">
    <property type="entry name" value="duf1285 like domain"/>
    <property type="match status" value="1"/>
</dbReference>
<dbReference type="InterPro" id="IPR048342">
    <property type="entry name" value="DUF1285_C"/>
</dbReference>
<keyword evidence="4" id="KW-1185">Reference proteome</keyword>
<name>A0ABT7T0M9_9ALTE</name>
<dbReference type="Pfam" id="PF21028">
    <property type="entry name" value="DUF1285_C"/>
    <property type="match status" value="1"/>
</dbReference>
<dbReference type="Gene3D" id="2.30.270.10">
    <property type="entry name" value="duf1285 protein"/>
    <property type="match status" value="1"/>
</dbReference>
<comment type="caution">
    <text evidence="3">The sequence shown here is derived from an EMBL/GenBank/DDBJ whole genome shotgun (WGS) entry which is preliminary data.</text>
</comment>
<feature type="domain" description="DUF1285" evidence="2">
    <location>
        <begin position="86"/>
        <end position="176"/>
    </location>
</feature>
<dbReference type="EMBL" id="JAUCBP010000013">
    <property type="protein sequence ID" value="MDM7861996.1"/>
    <property type="molecule type" value="Genomic_DNA"/>
</dbReference>
<evidence type="ECO:0000313" key="3">
    <source>
        <dbReference type="EMBL" id="MDM7861996.1"/>
    </source>
</evidence>
<gene>
    <name evidence="3" type="ORF">QTP81_15440</name>
</gene>
<evidence type="ECO:0000313" key="4">
    <source>
        <dbReference type="Proteomes" id="UP001234343"/>
    </source>
</evidence>
<dbReference type="InterPro" id="IPR023361">
    <property type="entry name" value="DUF1285_beta_roll_sf"/>
</dbReference>
<dbReference type="InterPro" id="IPR010707">
    <property type="entry name" value="DUF1285"/>
</dbReference>
<accession>A0ABT7T0M9</accession>
<dbReference type="InterPro" id="IPR048341">
    <property type="entry name" value="DUF1285_N"/>
</dbReference>
<dbReference type="RefSeq" id="WP_289366738.1">
    <property type="nucleotide sequence ID" value="NZ_JAUCBP010000013.1"/>
</dbReference>
<protein>
    <submittedName>
        <fullName evidence="3">DUF1285 domain-containing protein</fullName>
    </submittedName>
</protein>